<dbReference type="GO" id="GO:0030976">
    <property type="term" value="F:thiamine pyrophosphate binding"/>
    <property type="evidence" value="ECO:0007669"/>
    <property type="project" value="InterPro"/>
</dbReference>
<sequence>MSSLKNLEIAKTSFLNKSNSSFIEEMYLKFIEKDPSLPLSWEIYFKSLGEELSSVVKELEGPTWKPNKKKIKINIKQHEKESNIDLNNLKSSNDINNQILEKSKIDSIKAIALIRAYRIRGHLIANLDPLGMMER</sequence>
<name>A0A382T5F4_9ZZZZ</name>
<dbReference type="AlphaFoldDB" id="A0A382T5F4"/>
<dbReference type="GO" id="GO:0006099">
    <property type="term" value="P:tricarboxylic acid cycle"/>
    <property type="evidence" value="ECO:0007669"/>
    <property type="project" value="TreeGrafter"/>
</dbReference>
<organism evidence="5">
    <name type="scientific">marine metagenome</name>
    <dbReference type="NCBI Taxonomy" id="408172"/>
    <lineage>
        <taxon>unclassified sequences</taxon>
        <taxon>metagenomes</taxon>
        <taxon>ecological metagenomes</taxon>
    </lineage>
</organism>
<gene>
    <name evidence="5" type="ORF">METZ01_LOCUS369886</name>
</gene>
<dbReference type="PANTHER" id="PTHR23152">
    <property type="entry name" value="2-OXOGLUTARATE DEHYDROGENASE"/>
    <property type="match status" value="1"/>
</dbReference>
<dbReference type="GO" id="GO:0045252">
    <property type="term" value="C:oxoglutarate dehydrogenase complex"/>
    <property type="evidence" value="ECO:0007669"/>
    <property type="project" value="TreeGrafter"/>
</dbReference>
<evidence type="ECO:0000313" key="5">
    <source>
        <dbReference type="EMBL" id="SVD17032.1"/>
    </source>
</evidence>
<dbReference type="InterPro" id="IPR011603">
    <property type="entry name" value="2oxoglutarate_DH_E1"/>
</dbReference>
<dbReference type="Gene3D" id="1.10.287.1150">
    <property type="entry name" value="TPP helical domain"/>
    <property type="match status" value="1"/>
</dbReference>
<dbReference type="EMBL" id="UINC01133855">
    <property type="protein sequence ID" value="SVD17032.1"/>
    <property type="molecule type" value="Genomic_DNA"/>
</dbReference>
<accession>A0A382T5F4</accession>
<evidence type="ECO:0000256" key="3">
    <source>
        <dbReference type="ARBA" id="ARBA00023052"/>
    </source>
</evidence>
<evidence type="ECO:0000256" key="2">
    <source>
        <dbReference type="ARBA" id="ARBA00023002"/>
    </source>
</evidence>
<comment type="cofactor">
    <cofactor evidence="1">
        <name>thiamine diphosphate</name>
        <dbReference type="ChEBI" id="CHEBI:58937"/>
    </cofactor>
</comment>
<dbReference type="GO" id="GO:0004591">
    <property type="term" value="F:oxoglutarate dehydrogenase (succinyl-transferring) activity"/>
    <property type="evidence" value="ECO:0007669"/>
    <property type="project" value="TreeGrafter"/>
</dbReference>
<dbReference type="Pfam" id="PF16078">
    <property type="entry name" value="2-oxogl_dehyd_N"/>
    <property type="match status" value="1"/>
</dbReference>
<evidence type="ECO:0000259" key="4">
    <source>
        <dbReference type="Pfam" id="PF16078"/>
    </source>
</evidence>
<evidence type="ECO:0000256" key="1">
    <source>
        <dbReference type="ARBA" id="ARBA00001964"/>
    </source>
</evidence>
<feature type="domain" description="2-oxoglutarate dehydrogenase E1 component N-terminal" evidence="4">
    <location>
        <begin position="12"/>
        <end position="51"/>
    </location>
</feature>
<reference evidence="5" key="1">
    <citation type="submission" date="2018-05" db="EMBL/GenBank/DDBJ databases">
        <authorList>
            <person name="Lanie J.A."/>
            <person name="Ng W.-L."/>
            <person name="Kazmierczak K.M."/>
            <person name="Andrzejewski T.M."/>
            <person name="Davidsen T.M."/>
            <person name="Wayne K.J."/>
            <person name="Tettelin H."/>
            <person name="Glass J.I."/>
            <person name="Rusch D."/>
            <person name="Podicherti R."/>
            <person name="Tsui H.-C.T."/>
            <person name="Winkler M.E."/>
        </authorList>
    </citation>
    <scope>NUCLEOTIDE SEQUENCE</scope>
</reference>
<feature type="non-terminal residue" evidence="5">
    <location>
        <position position="135"/>
    </location>
</feature>
<dbReference type="InterPro" id="IPR032106">
    <property type="entry name" value="2-oxogl_dehyd_N"/>
</dbReference>
<dbReference type="PANTHER" id="PTHR23152:SF4">
    <property type="entry name" value="2-OXOADIPATE DEHYDROGENASE COMPLEX COMPONENT E1"/>
    <property type="match status" value="1"/>
</dbReference>
<dbReference type="GO" id="GO:0005829">
    <property type="term" value="C:cytosol"/>
    <property type="evidence" value="ECO:0007669"/>
    <property type="project" value="TreeGrafter"/>
</dbReference>
<protein>
    <recommendedName>
        <fullName evidence="4">2-oxoglutarate dehydrogenase E1 component N-terminal domain-containing protein</fullName>
    </recommendedName>
</protein>
<keyword evidence="2" id="KW-0560">Oxidoreductase</keyword>
<proteinExistence type="predicted"/>
<keyword evidence="3" id="KW-0786">Thiamine pyrophosphate</keyword>